<organism evidence="1 2">
    <name type="scientific">Vibrio vulnificus (strain CMCP6)</name>
    <dbReference type="NCBI Taxonomy" id="216895"/>
    <lineage>
        <taxon>Bacteria</taxon>
        <taxon>Pseudomonadati</taxon>
        <taxon>Pseudomonadota</taxon>
        <taxon>Gammaproteobacteria</taxon>
        <taxon>Vibrionales</taxon>
        <taxon>Vibrionaceae</taxon>
        <taxon>Vibrio</taxon>
    </lineage>
</organism>
<reference evidence="1 2" key="2">
    <citation type="journal article" date="2003" name="Infect. Immun.">
        <title>Characterization and pathogenic significance of Vibrio vulnificus antigens preferentially expressed in septicemic patients.</title>
        <authorList>
            <person name="Kim Y.R."/>
            <person name="Lee S.E."/>
            <person name="Kim C.M."/>
            <person name="Kim S.Y."/>
            <person name="Shin E.K."/>
            <person name="Shin D.H."/>
            <person name="Chung S.S."/>
            <person name="Choy H.E."/>
            <person name="Progulske-Fox A."/>
            <person name="Hillman J.D."/>
            <person name="Handfield M."/>
            <person name="Rhee J.H."/>
        </authorList>
    </citation>
    <scope>NUCLEOTIDE SEQUENCE [LARGE SCALE GENOMIC DNA]</scope>
    <source>
        <strain evidence="1 2">CMCP6</strain>
    </source>
</reference>
<gene>
    <name evidence="1" type="ordered locus">VV1_0108</name>
</gene>
<dbReference type="KEGG" id="vvu:VV1_0108"/>
<proteinExistence type="predicted"/>
<protein>
    <submittedName>
        <fullName evidence="1">Uncharacterized protein</fullName>
    </submittedName>
</protein>
<name>A0A3Q0L1E5_VIBVU</name>
<dbReference type="EMBL" id="AE016795">
    <property type="protein sequence ID" value="AAO08647.1"/>
    <property type="molecule type" value="Genomic_DNA"/>
</dbReference>
<reference evidence="1 2" key="3">
    <citation type="journal article" date="2011" name="Mol. Syst. Biol.">
        <title>Integrative genome-scale metabolic analysis of Vibrio vulnificus for drug targeting and discovery.</title>
        <authorList>
            <person name="Kim H.U."/>
            <person name="Kim S.Y."/>
            <person name="Jeong H."/>
            <person name="Kim T.Y."/>
            <person name="Kim J.J."/>
            <person name="Choy H.E."/>
            <person name="Yi K.Y."/>
            <person name="Rhee J.H."/>
            <person name="Lee S.Y."/>
        </authorList>
    </citation>
    <scope>NUCLEOTIDE SEQUENCE [LARGE SCALE GENOMIC DNA]</scope>
    <source>
        <strain evidence="1 2">CMCP6</strain>
    </source>
</reference>
<dbReference type="AlphaFoldDB" id="A0A3Q0L1E5"/>
<dbReference type="Proteomes" id="UP000002275">
    <property type="component" value="Chromosome I"/>
</dbReference>
<sequence>MEHKAYFTRTVLDEMKKLERDVIDSVYKHFVQPINFNGLTPPDELRGKYKPSWKMKTPEHKRTAFQNTFLEDAENKRQYHYHFGYKMYSDGKDPEFPGDESAGILHTRIDVSKAVTEHVILEVCLKHPSPFKYPFFRADDLAVRS</sequence>
<evidence type="ECO:0000313" key="1">
    <source>
        <dbReference type="EMBL" id="AAO08647.1"/>
    </source>
</evidence>
<reference evidence="2" key="1">
    <citation type="submission" date="2002-12" db="EMBL/GenBank/DDBJ databases">
        <title>Complete genome sequence of Vibrio vulnificus CMCP6.</title>
        <authorList>
            <person name="Rhee J.H."/>
            <person name="Kim S.Y."/>
            <person name="Chung S.S."/>
            <person name="Kim J.J."/>
            <person name="Moon Y.H."/>
            <person name="Jeong H."/>
            <person name="Choy H.E."/>
        </authorList>
    </citation>
    <scope>NUCLEOTIDE SEQUENCE [LARGE SCALE GENOMIC DNA]</scope>
    <source>
        <strain evidence="2">CMCP6</strain>
    </source>
</reference>
<accession>A0A3Q0L1E5</accession>
<dbReference type="RefSeq" id="WP_011078227.1">
    <property type="nucleotide sequence ID" value="NC_004459.3"/>
</dbReference>
<evidence type="ECO:0000313" key="2">
    <source>
        <dbReference type="Proteomes" id="UP000002275"/>
    </source>
</evidence>